<proteinExistence type="predicted"/>
<dbReference type="EMBL" id="JRHH01000006">
    <property type="protein sequence ID" value="KGD66773.1"/>
    <property type="molecule type" value="Genomic_DNA"/>
</dbReference>
<dbReference type="OrthoDB" id="979802at2"/>
<dbReference type="AlphaFoldDB" id="A0A095TWN7"/>
<comment type="caution">
    <text evidence="1">The sequence shown here is derived from an EMBL/GenBank/DDBJ whole genome shotgun (WGS) entry which is preliminary data.</text>
</comment>
<protein>
    <submittedName>
        <fullName evidence="1">Uncharacterized protein</fullName>
    </submittedName>
</protein>
<dbReference type="RefSeq" id="WP_035128574.1">
    <property type="nucleotide sequence ID" value="NZ_JRHH01000006.1"/>
</dbReference>
<evidence type="ECO:0000313" key="1">
    <source>
        <dbReference type="EMBL" id="KGD66773.1"/>
    </source>
</evidence>
<dbReference type="eggNOG" id="ENOG5033P2N">
    <property type="taxonomic scope" value="Bacteria"/>
</dbReference>
<dbReference type="STRING" id="1453498.LG45_15155"/>
<sequence>MLASKEIRWFFEKENKEITNWFLNKNLTISNTKPRTDYYKKLNQDNLSVKLREGNIEIKERVGKATKKQMGKFAYGFFESWVKWSFNVKLEDLESKEIIYEEHPEWIAITKNRIGLKITHDANGNYNFLPITDRVDHGCQIEYTRIQANGKFLYTFGLEWFGNKFIDIDATLIDEITGTSLLGCLESFGYAEFLNRL</sequence>
<dbReference type="Proteomes" id="UP000029554">
    <property type="component" value="Unassembled WGS sequence"/>
</dbReference>
<reference evidence="1 2" key="1">
    <citation type="submission" date="2014-09" db="EMBL/GenBank/DDBJ databases">
        <title>Whole Genome Shotgun of Flavobacterium aquatile LMG 4008.</title>
        <authorList>
            <person name="Gale A.N."/>
            <person name="Pipes S.E."/>
            <person name="Newman J.D."/>
        </authorList>
    </citation>
    <scope>NUCLEOTIDE SEQUENCE [LARGE SCALE GENOMIC DNA]</scope>
    <source>
        <strain evidence="1 2">LMG 4008</strain>
    </source>
</reference>
<evidence type="ECO:0000313" key="2">
    <source>
        <dbReference type="Proteomes" id="UP000029554"/>
    </source>
</evidence>
<accession>A0A095TWN7</accession>
<organism evidence="1 2">
    <name type="scientific">Flavobacterium aquatile LMG 4008 = ATCC 11947</name>
    <dbReference type="NCBI Taxonomy" id="1453498"/>
    <lineage>
        <taxon>Bacteria</taxon>
        <taxon>Pseudomonadati</taxon>
        <taxon>Bacteroidota</taxon>
        <taxon>Flavobacteriia</taxon>
        <taxon>Flavobacteriales</taxon>
        <taxon>Flavobacteriaceae</taxon>
        <taxon>Flavobacterium</taxon>
    </lineage>
</organism>
<gene>
    <name evidence="1" type="ORF">LG45_15155</name>
</gene>
<name>A0A095TWN7_9FLAO</name>
<keyword evidence="2" id="KW-1185">Reference proteome</keyword>